<name>A0A3M7QLJ8_BRAPC</name>
<dbReference type="Proteomes" id="UP000276133">
    <property type="component" value="Unassembled WGS sequence"/>
</dbReference>
<organism evidence="1 2">
    <name type="scientific">Brachionus plicatilis</name>
    <name type="common">Marine rotifer</name>
    <name type="synonym">Brachionus muelleri</name>
    <dbReference type="NCBI Taxonomy" id="10195"/>
    <lineage>
        <taxon>Eukaryota</taxon>
        <taxon>Metazoa</taxon>
        <taxon>Spiralia</taxon>
        <taxon>Gnathifera</taxon>
        <taxon>Rotifera</taxon>
        <taxon>Eurotatoria</taxon>
        <taxon>Monogononta</taxon>
        <taxon>Pseudotrocha</taxon>
        <taxon>Ploima</taxon>
        <taxon>Brachionidae</taxon>
        <taxon>Brachionus</taxon>
    </lineage>
</organism>
<accession>A0A3M7QLJ8</accession>
<reference evidence="1 2" key="1">
    <citation type="journal article" date="2018" name="Sci. Rep.">
        <title>Genomic signatures of local adaptation to the degree of environmental predictability in rotifers.</title>
        <authorList>
            <person name="Franch-Gras L."/>
            <person name="Hahn C."/>
            <person name="Garcia-Roger E.M."/>
            <person name="Carmona M.J."/>
            <person name="Serra M."/>
            <person name="Gomez A."/>
        </authorList>
    </citation>
    <scope>NUCLEOTIDE SEQUENCE [LARGE SCALE GENOMIC DNA]</scope>
    <source>
        <strain evidence="1">HYR1</strain>
    </source>
</reference>
<dbReference type="AlphaFoldDB" id="A0A3M7QLJ8"/>
<sequence length="141" mass="16400">MSYCLFDCYLLVVLNSLIKILERGREKEEERKEIEEIKGISTRRKEKGRNQVPKFEVEQRANKAAGAKVERLVTSVQEKIELLHFQPLVVALRPSLSCSNAHTAKFPIFPIKINTKTLKSFFLVRQLGNLPMNKKRMLRIF</sequence>
<comment type="caution">
    <text evidence="1">The sequence shown here is derived from an EMBL/GenBank/DDBJ whole genome shotgun (WGS) entry which is preliminary data.</text>
</comment>
<protein>
    <submittedName>
        <fullName evidence="1">Uncharacterized protein</fullName>
    </submittedName>
</protein>
<dbReference type="EMBL" id="REGN01005717">
    <property type="protein sequence ID" value="RNA12327.1"/>
    <property type="molecule type" value="Genomic_DNA"/>
</dbReference>
<gene>
    <name evidence="1" type="ORF">BpHYR1_041802</name>
</gene>
<keyword evidence="2" id="KW-1185">Reference proteome</keyword>
<evidence type="ECO:0000313" key="2">
    <source>
        <dbReference type="Proteomes" id="UP000276133"/>
    </source>
</evidence>
<proteinExistence type="predicted"/>
<evidence type="ECO:0000313" key="1">
    <source>
        <dbReference type="EMBL" id="RNA12327.1"/>
    </source>
</evidence>